<reference evidence="1 2" key="1">
    <citation type="submission" date="2019-08" db="EMBL/GenBank/DDBJ databases">
        <authorList>
            <person name="Herpell B J."/>
        </authorList>
    </citation>
    <scope>NUCLEOTIDE SEQUENCE [LARGE SCALE GENOMIC DNA]</scope>
    <source>
        <strain evidence="2">Msb3</strain>
        <plasmid evidence="1 2">pI</plasmid>
    </source>
</reference>
<accession>A0A5Q4ZQU9</accession>
<dbReference type="RefSeq" id="WP_165190032.1">
    <property type="nucleotide sequence ID" value="NZ_LR699555.1"/>
</dbReference>
<dbReference type="AlphaFoldDB" id="A0A5Q4ZQU9"/>
<gene>
    <name evidence="1" type="ORF">PDMSB3_0224</name>
</gene>
<geneLocation type="plasmid" evidence="1 2">
    <name>pI</name>
</geneLocation>
<organism evidence="1 2">
    <name type="scientific">Paraburkholderia dioscoreae</name>
    <dbReference type="NCBI Taxonomy" id="2604047"/>
    <lineage>
        <taxon>Bacteria</taxon>
        <taxon>Pseudomonadati</taxon>
        <taxon>Pseudomonadota</taxon>
        <taxon>Betaproteobacteria</taxon>
        <taxon>Burkholderiales</taxon>
        <taxon>Burkholderiaceae</taxon>
        <taxon>Paraburkholderia</taxon>
    </lineage>
</organism>
<name>A0A5Q4ZQU9_9BURK</name>
<sequence>MIGRNLREEFRRKRLKWTAIDYDSKYCADELIRRRSAGGIDRLSQSLANTSLDLSPNRIEADLFEPPNPLEIRCSRGRPGRRLGKTIEAALVQCQYWTERSRRCSSINSFVGLADVRHELRFDDRMESLRK</sequence>
<proteinExistence type="predicted"/>
<dbReference type="EMBL" id="LR699555">
    <property type="protein sequence ID" value="VVD31060.1"/>
    <property type="molecule type" value="Genomic_DNA"/>
</dbReference>
<keyword evidence="1" id="KW-0614">Plasmid</keyword>
<keyword evidence="2" id="KW-1185">Reference proteome</keyword>
<evidence type="ECO:0000313" key="2">
    <source>
        <dbReference type="Proteomes" id="UP000325811"/>
    </source>
</evidence>
<protein>
    <submittedName>
        <fullName evidence="1">Uncharacterized protein</fullName>
    </submittedName>
</protein>
<dbReference type="Proteomes" id="UP000325811">
    <property type="component" value="Plasmid pI"/>
</dbReference>
<evidence type="ECO:0000313" key="1">
    <source>
        <dbReference type="EMBL" id="VVD31060.1"/>
    </source>
</evidence>
<dbReference type="KEGG" id="pdio:PDMSB3_0224.2"/>